<keyword evidence="1" id="KW-0732">Signal</keyword>
<feature type="chain" id="PRO_5005836478" evidence="1">
    <location>
        <begin position="21"/>
        <end position="94"/>
    </location>
</feature>
<dbReference type="RefSeq" id="WP_054000275.1">
    <property type="nucleotide sequence ID" value="NZ_JXMU01000029.1"/>
</dbReference>
<dbReference type="PATRIC" id="fig|1514904.3.peg.2230"/>
<dbReference type="STRING" id="1514904.SU32_15425"/>
<keyword evidence="3" id="KW-1185">Reference proteome</keyword>
<evidence type="ECO:0000256" key="1">
    <source>
        <dbReference type="SAM" id="SignalP"/>
    </source>
</evidence>
<evidence type="ECO:0000313" key="2">
    <source>
        <dbReference type="EMBL" id="KPB00103.1"/>
    </source>
</evidence>
<organism evidence="2 3">
    <name type="scientific">Ahrensia marina</name>
    <dbReference type="NCBI Taxonomy" id="1514904"/>
    <lineage>
        <taxon>Bacteria</taxon>
        <taxon>Pseudomonadati</taxon>
        <taxon>Pseudomonadota</taxon>
        <taxon>Alphaproteobacteria</taxon>
        <taxon>Hyphomicrobiales</taxon>
        <taxon>Ahrensiaceae</taxon>
        <taxon>Ahrensia</taxon>
    </lineage>
</organism>
<dbReference type="AlphaFoldDB" id="A0A0M9GKV5"/>
<dbReference type="EMBL" id="JXMU01000029">
    <property type="protein sequence ID" value="KPB00103.1"/>
    <property type="molecule type" value="Genomic_DNA"/>
</dbReference>
<comment type="caution">
    <text evidence="2">The sequence shown here is derived from an EMBL/GenBank/DDBJ whole genome shotgun (WGS) entry which is preliminary data.</text>
</comment>
<name>A0A0M9GKV5_9HYPH</name>
<sequence>MKTLALTLAATLIASTSAFAANSSYSNGDGSYLQNGGNLDREATASIGTVDVVDTNTIFSRNEIINGRDATVKFTLGADGERNIISKSFRSSSR</sequence>
<protein>
    <submittedName>
        <fullName evidence="2">Uncharacterized protein</fullName>
    </submittedName>
</protein>
<evidence type="ECO:0000313" key="3">
    <source>
        <dbReference type="Proteomes" id="UP000038011"/>
    </source>
</evidence>
<accession>A0A0M9GKV5</accession>
<dbReference type="OrthoDB" id="7884666at2"/>
<gene>
    <name evidence="2" type="ORF">SU32_15425</name>
</gene>
<reference evidence="2 3" key="1">
    <citation type="submission" date="2015-01" db="EMBL/GenBank/DDBJ databases">
        <title>Ahrensia donghaiensis sp. nov., a novel dimethylsulphoniopropionate-cleavage bacterium isolated from seawater and emended descriptions of the genus Ahrensia and Ahrensia kielensis.</title>
        <authorList>
            <person name="Liu J."/>
        </authorList>
    </citation>
    <scope>NUCLEOTIDE SEQUENCE [LARGE SCALE GENOMIC DNA]</scope>
    <source>
        <strain evidence="2 3">LZD062</strain>
    </source>
</reference>
<proteinExistence type="predicted"/>
<feature type="signal peptide" evidence="1">
    <location>
        <begin position="1"/>
        <end position="20"/>
    </location>
</feature>
<dbReference type="Proteomes" id="UP000038011">
    <property type="component" value="Unassembled WGS sequence"/>
</dbReference>